<proteinExistence type="predicted"/>
<sequence>MEINSSPTLTLTHGQVPEGTPRRCANFHPSVWGDYFLAYASVAMEPDVKTEQRIEQLKEKVREMIVTSADKPLQKLSLIDAIQRLGVGYHFETEIETTLQHIYETYHEMANDEDLYTVALSFRVLRQQGYPISCDVFNKLKDNEGKFKESLIGDMRGLLSLYEATYLSVHQEEILDEALEFTTTHLKSALPNLSNDAIAAQVVHALNQPIHKGLPRLESRRYISLYEQDDSHNKTLLAFAKLDFNLVQKLHQRELSKFTRDADNFQQQRSAIHEEGSALSDPWRREFRDRWWKDLDVARKLPFARDRVVELFFWILGVYYEPQYCLAIMILSKVIALISILDDMYDASNATIEELVLFNDAIQRWEVNAPNQLPDYMKHFYQKIMDTYNAFDAEMTKQGRSYRVEYAKSALKDMARAYLAEAKWYHDGYVPTMEEYMPVGQASSGVRSLVTVSFVGMGELATKSAFDWIRSDPLIVQATEVIGRLMDDVAGHESEQERGHVASAVECYMKQYGATREEAVVEFQKQVTNACKDINSECLRPTAVPMPLLVRVLNLARTFHFVYKDGSDCYTIPGTKFKEIVTSVLVDSLPI</sequence>
<evidence type="ECO:0000313" key="2">
    <source>
        <dbReference type="Proteomes" id="UP001062846"/>
    </source>
</evidence>
<accession>A0ACC0P5M8</accession>
<protein>
    <submittedName>
        <fullName evidence="1">Uncharacterized protein</fullName>
    </submittedName>
</protein>
<dbReference type="EMBL" id="CM046391">
    <property type="protein sequence ID" value="KAI8560815.1"/>
    <property type="molecule type" value="Genomic_DNA"/>
</dbReference>
<comment type="caution">
    <text evidence="1">The sequence shown here is derived from an EMBL/GenBank/DDBJ whole genome shotgun (WGS) entry which is preliminary data.</text>
</comment>
<reference evidence="1" key="1">
    <citation type="submission" date="2022-02" db="EMBL/GenBank/DDBJ databases">
        <title>Plant Genome Project.</title>
        <authorList>
            <person name="Zhang R.-G."/>
        </authorList>
    </citation>
    <scope>NUCLEOTIDE SEQUENCE</scope>
    <source>
        <strain evidence="1">AT1</strain>
    </source>
</reference>
<name>A0ACC0P5M8_RHOML</name>
<dbReference type="Proteomes" id="UP001062846">
    <property type="component" value="Chromosome 4"/>
</dbReference>
<keyword evidence="2" id="KW-1185">Reference proteome</keyword>
<evidence type="ECO:0000313" key="1">
    <source>
        <dbReference type="EMBL" id="KAI8560815.1"/>
    </source>
</evidence>
<gene>
    <name evidence="1" type="ORF">RHMOL_Rhmol04G0285300</name>
</gene>
<organism evidence="1 2">
    <name type="scientific">Rhododendron molle</name>
    <name type="common">Chinese azalea</name>
    <name type="synonym">Azalea mollis</name>
    <dbReference type="NCBI Taxonomy" id="49168"/>
    <lineage>
        <taxon>Eukaryota</taxon>
        <taxon>Viridiplantae</taxon>
        <taxon>Streptophyta</taxon>
        <taxon>Embryophyta</taxon>
        <taxon>Tracheophyta</taxon>
        <taxon>Spermatophyta</taxon>
        <taxon>Magnoliopsida</taxon>
        <taxon>eudicotyledons</taxon>
        <taxon>Gunneridae</taxon>
        <taxon>Pentapetalae</taxon>
        <taxon>asterids</taxon>
        <taxon>Ericales</taxon>
        <taxon>Ericaceae</taxon>
        <taxon>Ericoideae</taxon>
        <taxon>Rhodoreae</taxon>
        <taxon>Rhododendron</taxon>
    </lineage>
</organism>